<dbReference type="Pfam" id="PF00072">
    <property type="entry name" value="Response_reg"/>
    <property type="match status" value="1"/>
</dbReference>
<dbReference type="InterPro" id="IPR001610">
    <property type="entry name" value="PAC"/>
</dbReference>
<keyword evidence="9" id="KW-1133">Transmembrane helix</keyword>
<dbReference type="Pfam" id="PF13426">
    <property type="entry name" value="PAS_9"/>
    <property type="match status" value="1"/>
</dbReference>
<dbReference type="InterPro" id="IPR036097">
    <property type="entry name" value="HisK_dim/P_sf"/>
</dbReference>
<dbReference type="InterPro" id="IPR004358">
    <property type="entry name" value="Sig_transdc_His_kin-like_C"/>
</dbReference>
<proteinExistence type="predicted"/>
<dbReference type="Gene3D" id="3.30.565.10">
    <property type="entry name" value="Histidine kinase-like ATPase, C-terminal domain"/>
    <property type="match status" value="1"/>
</dbReference>
<dbReference type="Pfam" id="PF02518">
    <property type="entry name" value="HATPase_c"/>
    <property type="match status" value="1"/>
</dbReference>
<feature type="domain" description="Histidine kinase" evidence="10">
    <location>
        <begin position="333"/>
        <end position="555"/>
    </location>
</feature>
<dbReference type="PANTHER" id="PTHR43047">
    <property type="entry name" value="TWO-COMPONENT HISTIDINE PROTEIN KINASE"/>
    <property type="match status" value="1"/>
</dbReference>
<evidence type="ECO:0000256" key="9">
    <source>
        <dbReference type="SAM" id="Phobius"/>
    </source>
</evidence>
<keyword evidence="8" id="KW-0175">Coiled coil</keyword>
<dbReference type="InterPro" id="IPR035965">
    <property type="entry name" value="PAS-like_dom_sf"/>
</dbReference>
<dbReference type="SMART" id="SM00388">
    <property type="entry name" value="HisKA"/>
    <property type="match status" value="1"/>
</dbReference>
<dbReference type="CDD" id="cd17546">
    <property type="entry name" value="REC_hyHK_CKI1_RcsC-like"/>
    <property type="match status" value="1"/>
</dbReference>
<evidence type="ECO:0000256" key="4">
    <source>
        <dbReference type="ARBA" id="ARBA00022679"/>
    </source>
</evidence>
<dbReference type="Pfam" id="PF08447">
    <property type="entry name" value="PAS_3"/>
    <property type="match status" value="1"/>
</dbReference>
<dbReference type="InterPro" id="IPR000700">
    <property type="entry name" value="PAS-assoc_C"/>
</dbReference>
<evidence type="ECO:0000259" key="13">
    <source>
        <dbReference type="PROSITE" id="PS50113"/>
    </source>
</evidence>
<keyword evidence="4" id="KW-0808">Transferase</keyword>
<reference evidence="14" key="2">
    <citation type="submission" date="2020-09" db="EMBL/GenBank/DDBJ databases">
        <authorList>
            <person name="Sun Q."/>
            <person name="Zhou Y."/>
        </authorList>
    </citation>
    <scope>NUCLEOTIDE SEQUENCE</scope>
    <source>
        <strain evidence="14">CGMCC 1.15254</strain>
    </source>
</reference>
<evidence type="ECO:0000259" key="11">
    <source>
        <dbReference type="PROSITE" id="PS50110"/>
    </source>
</evidence>
<dbReference type="SMART" id="SM00091">
    <property type="entry name" value="PAS"/>
    <property type="match status" value="2"/>
</dbReference>
<dbReference type="PROSITE" id="PS50110">
    <property type="entry name" value="RESPONSE_REGULATORY"/>
    <property type="match status" value="1"/>
</dbReference>
<evidence type="ECO:0000256" key="3">
    <source>
        <dbReference type="ARBA" id="ARBA00022553"/>
    </source>
</evidence>
<reference evidence="14" key="1">
    <citation type="journal article" date="2014" name="Int. J. Syst. Evol. Microbiol.">
        <title>Complete genome sequence of Corynebacterium casei LMG S-19264T (=DSM 44701T), isolated from a smear-ripened cheese.</title>
        <authorList>
            <consortium name="US DOE Joint Genome Institute (JGI-PGF)"/>
            <person name="Walter F."/>
            <person name="Albersmeier A."/>
            <person name="Kalinowski J."/>
            <person name="Ruckert C."/>
        </authorList>
    </citation>
    <scope>NUCLEOTIDE SEQUENCE</scope>
    <source>
        <strain evidence="14">CGMCC 1.15254</strain>
    </source>
</reference>
<dbReference type="SUPFAM" id="SSF55785">
    <property type="entry name" value="PYP-like sensor domain (PAS domain)"/>
    <property type="match status" value="2"/>
</dbReference>
<keyword evidence="6" id="KW-0902">Two-component regulatory system</keyword>
<dbReference type="SUPFAM" id="SSF55874">
    <property type="entry name" value="ATPase domain of HSP90 chaperone/DNA topoisomerase II/histidine kinase"/>
    <property type="match status" value="1"/>
</dbReference>
<organism evidence="14 15">
    <name type="scientific">Terasakiella brassicae</name>
    <dbReference type="NCBI Taxonomy" id="1634917"/>
    <lineage>
        <taxon>Bacteria</taxon>
        <taxon>Pseudomonadati</taxon>
        <taxon>Pseudomonadota</taxon>
        <taxon>Alphaproteobacteria</taxon>
        <taxon>Rhodospirillales</taxon>
        <taxon>Terasakiellaceae</taxon>
        <taxon>Terasakiella</taxon>
    </lineage>
</organism>
<dbReference type="PROSITE" id="PS50113">
    <property type="entry name" value="PAC"/>
    <property type="match status" value="1"/>
</dbReference>
<dbReference type="Pfam" id="PF00512">
    <property type="entry name" value="HisKA"/>
    <property type="match status" value="1"/>
</dbReference>
<evidence type="ECO:0000259" key="12">
    <source>
        <dbReference type="PROSITE" id="PS50112"/>
    </source>
</evidence>
<comment type="caution">
    <text evidence="14">The sequence shown here is derived from an EMBL/GenBank/DDBJ whole genome shotgun (WGS) entry which is preliminary data.</text>
</comment>
<gene>
    <name evidence="14" type="ORF">GCM10011332_16260</name>
</gene>
<feature type="domain" description="PAS" evidence="12">
    <location>
        <begin position="185"/>
        <end position="258"/>
    </location>
</feature>
<comment type="catalytic activity">
    <reaction evidence="1">
        <text>ATP + protein L-histidine = ADP + protein N-phospho-L-histidine.</text>
        <dbReference type="EC" id="2.7.13.3"/>
    </reaction>
</comment>
<dbReference type="EMBL" id="BMHV01000010">
    <property type="protein sequence ID" value="GGF63093.1"/>
    <property type="molecule type" value="Genomic_DNA"/>
</dbReference>
<protein>
    <recommendedName>
        <fullName evidence="2">histidine kinase</fullName>
        <ecNumber evidence="2">2.7.13.3</ecNumber>
    </recommendedName>
</protein>
<dbReference type="AlphaFoldDB" id="A0A917FBE9"/>
<evidence type="ECO:0000313" key="14">
    <source>
        <dbReference type="EMBL" id="GGF63093.1"/>
    </source>
</evidence>
<feature type="domain" description="Response regulatory" evidence="11">
    <location>
        <begin position="574"/>
        <end position="691"/>
    </location>
</feature>
<evidence type="ECO:0000313" key="15">
    <source>
        <dbReference type="Proteomes" id="UP000632498"/>
    </source>
</evidence>
<evidence type="ECO:0000256" key="5">
    <source>
        <dbReference type="ARBA" id="ARBA00022777"/>
    </source>
</evidence>
<feature type="coiled-coil region" evidence="8">
    <location>
        <begin position="306"/>
        <end position="333"/>
    </location>
</feature>
<dbReference type="InterPro" id="IPR003594">
    <property type="entry name" value="HATPase_dom"/>
</dbReference>
<dbReference type="InterPro" id="IPR000014">
    <property type="entry name" value="PAS"/>
</dbReference>
<dbReference type="EC" id="2.7.13.3" evidence="2"/>
<dbReference type="SMART" id="SM00448">
    <property type="entry name" value="REC"/>
    <property type="match status" value="1"/>
</dbReference>
<feature type="domain" description="PAC" evidence="13">
    <location>
        <begin position="262"/>
        <end position="315"/>
    </location>
</feature>
<dbReference type="Gene3D" id="1.10.287.130">
    <property type="match status" value="1"/>
</dbReference>
<dbReference type="Proteomes" id="UP000632498">
    <property type="component" value="Unassembled WGS sequence"/>
</dbReference>
<accession>A0A917FBE9</accession>
<evidence type="ECO:0000256" key="6">
    <source>
        <dbReference type="ARBA" id="ARBA00023012"/>
    </source>
</evidence>
<dbReference type="SMART" id="SM00387">
    <property type="entry name" value="HATPase_c"/>
    <property type="match status" value="1"/>
</dbReference>
<evidence type="ECO:0000259" key="10">
    <source>
        <dbReference type="PROSITE" id="PS50109"/>
    </source>
</evidence>
<evidence type="ECO:0000256" key="7">
    <source>
        <dbReference type="PROSITE-ProRule" id="PRU00169"/>
    </source>
</evidence>
<feature type="modified residue" description="4-aspartylphosphate" evidence="7">
    <location>
        <position position="623"/>
    </location>
</feature>
<dbReference type="CDD" id="cd00082">
    <property type="entry name" value="HisKA"/>
    <property type="match status" value="1"/>
</dbReference>
<dbReference type="NCBIfam" id="TIGR00229">
    <property type="entry name" value="sensory_box"/>
    <property type="match status" value="2"/>
</dbReference>
<dbReference type="InterPro" id="IPR036890">
    <property type="entry name" value="HATPase_C_sf"/>
</dbReference>
<evidence type="ECO:0000256" key="2">
    <source>
        <dbReference type="ARBA" id="ARBA00012438"/>
    </source>
</evidence>
<sequence length="691" mass="77776">MRAYADLSFEKFSQNHSAIILMIDPKSGAIMDANPPAIAFYGYSRDEFLTMGIQDINVLTQEEVAQERLRAKNERRNFFIFRHRLKNGEVKTVEVLSNPYEFNGKDVLISVIHDISRQREIQDDLWHYQTQLEQMVDRQTSKLIDSFQTQVTLLVSGIVALLVMIVALSWAVKQQNAAKKSAEDKRKQLDEIIWSTNVGTFEWNVQTGGVRINERFAQMLGYTAAELEPVTVETWQENTHPEDLKIALNLIEKTFDQDLDYYETEFRMIHKNGSYIWILSKGNVVEWTQDGLPLRMSGTHSDITQRKEMEVELREAKQSAEEANRAKSEFLATMSHELRTPMMGIRGILELLRGNDLIVREEGDLLDDLEESSNNLMVLLDDILDLSKIEAGKLHLDKTACSPAEILNNVVGLFRPGAVKKGIDLNNYSGPFTDYWCEVDEIRLRQIVSNLVSNAVKFTEQGHIDISMDVDKKADGNDVLKISVRDTGIGINEDYLGIIFNRFSQADQSLSKKYGGTGLGLAISHELSEMMGGELSVKSKINEGTVFTLCLPVKTAAQPENSQLLKDGILPPLNILMAEDNMINQKVISSMLSKNGHAITIANNGREAVEYAAKEAFDLILMDIQMPEMDGLEASREIRRTSGPNARKPIVAFTADAVKEHRENFLKSGIDAVVIKPVKFDVLCAEIAKIL</sequence>
<dbReference type="InterPro" id="IPR001789">
    <property type="entry name" value="Sig_transdc_resp-reg_receiver"/>
</dbReference>
<dbReference type="SUPFAM" id="SSF52172">
    <property type="entry name" value="CheY-like"/>
    <property type="match status" value="1"/>
</dbReference>
<dbReference type="FunFam" id="3.30.565.10:FF:000010">
    <property type="entry name" value="Sensor histidine kinase RcsC"/>
    <property type="match status" value="1"/>
</dbReference>
<dbReference type="Gene3D" id="3.30.450.20">
    <property type="entry name" value="PAS domain"/>
    <property type="match status" value="2"/>
</dbReference>
<keyword evidence="5" id="KW-0418">Kinase</keyword>
<keyword evidence="15" id="KW-1185">Reference proteome</keyword>
<dbReference type="PRINTS" id="PR00344">
    <property type="entry name" value="BCTRLSENSOR"/>
</dbReference>
<keyword evidence="9" id="KW-0812">Transmembrane</keyword>
<dbReference type="GO" id="GO:0000155">
    <property type="term" value="F:phosphorelay sensor kinase activity"/>
    <property type="evidence" value="ECO:0007669"/>
    <property type="project" value="InterPro"/>
</dbReference>
<dbReference type="PROSITE" id="PS50109">
    <property type="entry name" value="HIS_KIN"/>
    <property type="match status" value="1"/>
</dbReference>
<dbReference type="InterPro" id="IPR005467">
    <property type="entry name" value="His_kinase_dom"/>
</dbReference>
<keyword evidence="9" id="KW-0472">Membrane</keyword>
<dbReference type="SUPFAM" id="SSF47384">
    <property type="entry name" value="Homodimeric domain of signal transducing histidine kinase"/>
    <property type="match status" value="1"/>
</dbReference>
<dbReference type="InterPro" id="IPR003661">
    <property type="entry name" value="HisK_dim/P_dom"/>
</dbReference>
<dbReference type="CDD" id="cd00130">
    <property type="entry name" value="PAS"/>
    <property type="match status" value="2"/>
</dbReference>
<dbReference type="Gene3D" id="3.40.50.2300">
    <property type="match status" value="1"/>
</dbReference>
<feature type="transmembrane region" description="Helical" evidence="9">
    <location>
        <begin position="151"/>
        <end position="172"/>
    </location>
</feature>
<evidence type="ECO:0000256" key="8">
    <source>
        <dbReference type="SAM" id="Coils"/>
    </source>
</evidence>
<dbReference type="InterPro" id="IPR013655">
    <property type="entry name" value="PAS_fold_3"/>
</dbReference>
<dbReference type="InterPro" id="IPR011006">
    <property type="entry name" value="CheY-like_superfamily"/>
</dbReference>
<name>A0A917FBE9_9PROT</name>
<dbReference type="PROSITE" id="PS50112">
    <property type="entry name" value="PAS"/>
    <property type="match status" value="1"/>
</dbReference>
<dbReference type="SMART" id="SM00086">
    <property type="entry name" value="PAC"/>
    <property type="match status" value="2"/>
</dbReference>
<keyword evidence="3 7" id="KW-0597">Phosphoprotein</keyword>
<dbReference type="CDD" id="cd16922">
    <property type="entry name" value="HATPase_EvgS-ArcB-TorS-like"/>
    <property type="match status" value="1"/>
</dbReference>
<evidence type="ECO:0000256" key="1">
    <source>
        <dbReference type="ARBA" id="ARBA00000085"/>
    </source>
</evidence>